<dbReference type="InterPro" id="IPR051784">
    <property type="entry name" value="Nod_factor_ABC_transporter"/>
</dbReference>
<keyword evidence="3 6" id="KW-0812">Transmembrane</keyword>
<reference evidence="8 9" key="1">
    <citation type="submission" date="2015-05" db="EMBL/GenBank/DDBJ databases">
        <title>Genome sequencing and analysis of members of genus Stenotrophomonas.</title>
        <authorList>
            <person name="Patil P.P."/>
            <person name="Midha S."/>
            <person name="Patil P.B."/>
        </authorList>
    </citation>
    <scope>NUCLEOTIDE SEQUENCE [LARGE SCALE GENOMIC DNA]</scope>
    <source>
        <strain evidence="8 9">DSM 18929</strain>
    </source>
</reference>
<feature type="transmembrane region" description="Helical" evidence="6">
    <location>
        <begin position="118"/>
        <end position="144"/>
    </location>
</feature>
<protein>
    <recommendedName>
        <fullName evidence="6">Transport permease protein</fullName>
    </recommendedName>
</protein>
<evidence type="ECO:0000256" key="4">
    <source>
        <dbReference type="ARBA" id="ARBA00022989"/>
    </source>
</evidence>
<comment type="subcellular location">
    <subcellularLocation>
        <location evidence="6">Cell inner membrane</location>
        <topology evidence="6">Multi-pass membrane protein</topology>
    </subcellularLocation>
    <subcellularLocation>
        <location evidence="1">Membrane</location>
        <topology evidence="1">Multi-pass membrane protein</topology>
    </subcellularLocation>
</comment>
<evidence type="ECO:0000256" key="3">
    <source>
        <dbReference type="ARBA" id="ARBA00022692"/>
    </source>
</evidence>
<organism evidence="8 9">
    <name type="scientific">Stenotrophomonas humi</name>
    <dbReference type="NCBI Taxonomy" id="405444"/>
    <lineage>
        <taxon>Bacteria</taxon>
        <taxon>Pseudomonadati</taxon>
        <taxon>Pseudomonadota</taxon>
        <taxon>Gammaproteobacteria</taxon>
        <taxon>Lysobacterales</taxon>
        <taxon>Lysobacteraceae</taxon>
        <taxon>Stenotrophomonas</taxon>
    </lineage>
</organism>
<name>A0A0R0C8K7_9GAMM</name>
<dbReference type="PRINTS" id="PR00164">
    <property type="entry name" value="ABC2TRNSPORT"/>
</dbReference>
<dbReference type="GO" id="GO:0140359">
    <property type="term" value="F:ABC-type transporter activity"/>
    <property type="evidence" value="ECO:0007669"/>
    <property type="project" value="InterPro"/>
</dbReference>
<dbReference type="PROSITE" id="PS51012">
    <property type="entry name" value="ABC_TM2"/>
    <property type="match status" value="1"/>
</dbReference>
<dbReference type="EMBL" id="LDJI01000006">
    <property type="protein sequence ID" value="KRG65547.1"/>
    <property type="molecule type" value="Genomic_DNA"/>
</dbReference>
<dbReference type="RefSeq" id="WP_057632108.1">
    <property type="nucleotide sequence ID" value="NZ_LDJI01000006.1"/>
</dbReference>
<feature type="transmembrane region" description="Helical" evidence="6">
    <location>
        <begin position="76"/>
        <end position="97"/>
    </location>
</feature>
<dbReference type="GO" id="GO:0043190">
    <property type="term" value="C:ATP-binding cassette (ABC) transporter complex"/>
    <property type="evidence" value="ECO:0007669"/>
    <property type="project" value="InterPro"/>
</dbReference>
<evidence type="ECO:0000313" key="9">
    <source>
        <dbReference type="Proteomes" id="UP000050864"/>
    </source>
</evidence>
<dbReference type="InterPro" id="IPR013525">
    <property type="entry name" value="ABC2_TM"/>
</dbReference>
<dbReference type="Pfam" id="PF01061">
    <property type="entry name" value="ABC2_membrane"/>
    <property type="match status" value="1"/>
</dbReference>
<dbReference type="InterPro" id="IPR047817">
    <property type="entry name" value="ABC2_TM_bact-type"/>
</dbReference>
<dbReference type="AlphaFoldDB" id="A0A0R0C8K7"/>
<dbReference type="PIRSF" id="PIRSF006648">
    <property type="entry name" value="DrrB"/>
    <property type="match status" value="1"/>
</dbReference>
<proteinExistence type="inferred from homology"/>
<keyword evidence="5 6" id="KW-0472">Membrane</keyword>
<feature type="transmembrane region" description="Helical" evidence="6">
    <location>
        <begin position="242"/>
        <end position="260"/>
    </location>
</feature>
<sequence length="264" mass="28283">MNISTPLLDGARAATRMPGLRLLGAYAQEARAECLRYLRSPGFVLPTMLFPATFYLMFAVMLGMGNSVDAPRFLLGTYSTFGVMGPGLFGFGVSLALERGNGLLTLKRALPMPPAAYLLGKMVMAMLMALMIVVLLQSLAVMVAGVQLTPLQMLRLTTTCVLGALPFSALGLLLGTLVKGDAAPALVNLVYLPMALLSGLWFPLSVLPPLLRNLAPVWPSHHLNMLAQSAVGFDTSSPWPHVLWLAAFTGVTVALAGWRLRRFG</sequence>
<comment type="caution">
    <text evidence="8">The sequence shown here is derived from an EMBL/GenBank/DDBJ whole genome shotgun (WGS) entry which is preliminary data.</text>
</comment>
<feature type="transmembrane region" description="Helical" evidence="6">
    <location>
        <begin position="43"/>
        <end position="64"/>
    </location>
</feature>
<keyword evidence="6" id="KW-1003">Cell membrane</keyword>
<dbReference type="InterPro" id="IPR000412">
    <property type="entry name" value="ABC_2_transport"/>
</dbReference>
<keyword evidence="4 6" id="KW-1133">Transmembrane helix</keyword>
<dbReference type="STRING" id="405444.ABB26_03065"/>
<dbReference type="PANTHER" id="PTHR43229:SF3">
    <property type="entry name" value="ABC-TYPE MULTIDRUG TRANSPORT SYSTEM, PERMEASE COMPONENT"/>
    <property type="match status" value="1"/>
</dbReference>
<dbReference type="PATRIC" id="fig|405444.3.peg.3276"/>
<evidence type="ECO:0000256" key="1">
    <source>
        <dbReference type="ARBA" id="ARBA00004141"/>
    </source>
</evidence>
<evidence type="ECO:0000256" key="2">
    <source>
        <dbReference type="ARBA" id="ARBA00007783"/>
    </source>
</evidence>
<evidence type="ECO:0000256" key="6">
    <source>
        <dbReference type="RuleBase" id="RU361157"/>
    </source>
</evidence>
<dbReference type="PANTHER" id="PTHR43229">
    <property type="entry name" value="NODULATION PROTEIN J"/>
    <property type="match status" value="1"/>
</dbReference>
<evidence type="ECO:0000259" key="7">
    <source>
        <dbReference type="PROSITE" id="PS51012"/>
    </source>
</evidence>
<feature type="domain" description="ABC transmembrane type-2" evidence="7">
    <location>
        <begin position="38"/>
        <end position="263"/>
    </location>
</feature>
<gene>
    <name evidence="8" type="ORF">ABB26_03065</name>
</gene>
<accession>A0A0R0C8K7</accession>
<keyword evidence="9" id="KW-1185">Reference proteome</keyword>
<dbReference type="Proteomes" id="UP000050864">
    <property type="component" value="Unassembled WGS sequence"/>
</dbReference>
<feature type="transmembrane region" description="Helical" evidence="6">
    <location>
        <begin position="185"/>
        <end position="204"/>
    </location>
</feature>
<evidence type="ECO:0000256" key="5">
    <source>
        <dbReference type="ARBA" id="ARBA00023136"/>
    </source>
</evidence>
<feature type="transmembrane region" description="Helical" evidence="6">
    <location>
        <begin position="156"/>
        <end position="178"/>
    </location>
</feature>
<keyword evidence="6" id="KW-0813">Transport</keyword>
<comment type="similarity">
    <text evidence="2 6">Belongs to the ABC-2 integral membrane protein family.</text>
</comment>
<evidence type="ECO:0000313" key="8">
    <source>
        <dbReference type="EMBL" id="KRG65547.1"/>
    </source>
</evidence>